<dbReference type="GO" id="GO:0008270">
    <property type="term" value="F:zinc ion binding"/>
    <property type="evidence" value="ECO:0007669"/>
    <property type="project" value="UniProtKB-UniRule"/>
</dbReference>
<evidence type="ECO:0000313" key="18">
    <source>
        <dbReference type="Proteomes" id="UP000194903"/>
    </source>
</evidence>
<dbReference type="PROSITE" id="PS50880">
    <property type="entry name" value="TOPRIM"/>
    <property type="match status" value="1"/>
</dbReference>
<dbReference type="InterPro" id="IPR016136">
    <property type="entry name" value="DNA_helicase_N/primase_C"/>
</dbReference>
<dbReference type="GO" id="GO:0006269">
    <property type="term" value="P:DNA replication, synthesis of primer"/>
    <property type="evidence" value="ECO:0007669"/>
    <property type="project" value="UniProtKB-UniRule"/>
</dbReference>
<comment type="function">
    <text evidence="12 13">RNA polymerase that catalyzes the synthesis of short RNA molecules used as primers for DNA polymerase during DNA replication.</text>
</comment>
<organism evidence="17 18">
    <name type="scientific">Butyricicoccus porcorum</name>
    <dbReference type="NCBI Taxonomy" id="1945634"/>
    <lineage>
        <taxon>Bacteria</taxon>
        <taxon>Bacillati</taxon>
        <taxon>Bacillota</taxon>
        <taxon>Clostridia</taxon>
        <taxon>Eubacteriales</taxon>
        <taxon>Butyricicoccaceae</taxon>
        <taxon>Butyricicoccus</taxon>
    </lineage>
</organism>
<dbReference type="SUPFAM" id="SSF48024">
    <property type="entry name" value="N-terminal domain of DnaB helicase"/>
    <property type="match status" value="1"/>
</dbReference>
<dbReference type="Proteomes" id="UP000194903">
    <property type="component" value="Unassembled WGS sequence"/>
</dbReference>
<keyword evidence="7 12" id="KW-0863">Zinc-finger</keyword>
<keyword evidence="6 12" id="KW-0479">Metal-binding</keyword>
<dbReference type="EC" id="2.7.7.101" evidence="12"/>
<dbReference type="CDD" id="cd03364">
    <property type="entry name" value="TOPRIM_DnaG_primases"/>
    <property type="match status" value="1"/>
</dbReference>
<evidence type="ECO:0000256" key="12">
    <source>
        <dbReference type="HAMAP-Rule" id="MF_00974"/>
    </source>
</evidence>
<sequence length="589" mass="66118">MAIDDRFIDELSARCDIVDIVSRYVALKKSGNNYFGLCPFHNEKTASFSVAPDKQIFHCFGCGAGGGPIRFIMNIEGLDFPDAVRFLARQYNMEVPETGENPRHRQERKRVLAALKDAARFFYAQLHGPAGTQALRYFQQRRLSRRTMGNFGLGYAPDSFHALLDAMTAQGYTKEELAAAGLIARSQNGTYYDKFRNRVMFPIIDVRGDVIGFGGRVMDDSKPKYLNSPETMVFNKRRNLFAMNLAKKTRSEYFLLAEGYMDVIALHQAGFDSAVASLGTALTDEQARLLTRYTKTVIVCYDADTAGQTASQRAIDILKKAGLRVKILRIPGAKDPDEFIKAKGAEAFRKLIERSDNDIRYRIESARDKYDFTEDDQRILFLREAAGIIAALENPVERDVYTASTAKLAGVTQAAFQQEVKNAQTRLQYQQKQQYHRQVRAPAQAAQPKERTIHYDNMRSARAEEGLLALLFSDASLLPDMREKVRPEDFSSPVLGKIYGHAIALFDSGRGITVSALEPVLQPEETELLVAALGTEISADRRQKAMEDYIDIIAEQKAARDIPGQDGEDPLLRKAQLQRKTKRFDGTEG</sequence>
<dbReference type="InterPro" id="IPR006295">
    <property type="entry name" value="DNA_primase_DnaG"/>
</dbReference>
<dbReference type="RefSeq" id="WP_087022624.1">
    <property type="nucleotide sequence ID" value="NZ_NHOC01000020.1"/>
</dbReference>
<dbReference type="GO" id="GO:0000428">
    <property type="term" value="C:DNA-directed RNA polymerase complex"/>
    <property type="evidence" value="ECO:0007669"/>
    <property type="project" value="UniProtKB-KW"/>
</dbReference>
<dbReference type="Pfam" id="PF01807">
    <property type="entry name" value="Zn_ribbon_DnaG"/>
    <property type="match status" value="1"/>
</dbReference>
<dbReference type="Gene3D" id="3.90.980.10">
    <property type="entry name" value="DNA primase, catalytic core, N-terminal domain"/>
    <property type="match status" value="1"/>
</dbReference>
<protein>
    <recommendedName>
        <fullName evidence="12 13">DNA primase</fullName>
        <ecNumber evidence="12">2.7.7.101</ecNumber>
    </recommendedName>
</protein>
<evidence type="ECO:0000256" key="9">
    <source>
        <dbReference type="ARBA" id="ARBA00022842"/>
    </source>
</evidence>
<keyword evidence="5 12" id="KW-0235">DNA replication</keyword>
<dbReference type="GO" id="GO:0005737">
    <property type="term" value="C:cytoplasm"/>
    <property type="evidence" value="ECO:0007669"/>
    <property type="project" value="TreeGrafter"/>
</dbReference>
<keyword evidence="2 12" id="KW-0639">Primosome</keyword>
<comment type="similarity">
    <text evidence="12 13">Belongs to the DnaG primase family.</text>
</comment>
<evidence type="ECO:0000313" key="17">
    <source>
        <dbReference type="EMBL" id="OUM19349.1"/>
    </source>
</evidence>
<dbReference type="Gene3D" id="3.90.580.10">
    <property type="entry name" value="Zinc finger, CHC2-type domain"/>
    <property type="match status" value="1"/>
</dbReference>
<dbReference type="OrthoDB" id="9803773at2"/>
<dbReference type="InterPro" id="IPR034151">
    <property type="entry name" value="TOPRIM_DnaG_bac"/>
</dbReference>
<dbReference type="InterPro" id="IPR007693">
    <property type="entry name" value="DNA_helicase_DnaB-like_N"/>
</dbReference>
<feature type="zinc finger region" description="CHC2-type" evidence="12 14">
    <location>
        <begin position="38"/>
        <end position="62"/>
    </location>
</feature>
<dbReference type="InterPro" id="IPR006171">
    <property type="entry name" value="TOPRIM_dom"/>
</dbReference>
<dbReference type="PANTHER" id="PTHR30313:SF2">
    <property type="entry name" value="DNA PRIMASE"/>
    <property type="match status" value="1"/>
</dbReference>
<keyword evidence="3 12" id="KW-0808">Transferase</keyword>
<comment type="subunit">
    <text evidence="12">Monomer. Interacts with DnaB.</text>
</comment>
<feature type="domain" description="Toprim" evidence="16">
    <location>
        <begin position="252"/>
        <end position="333"/>
    </location>
</feature>
<dbReference type="InterPro" id="IPR037068">
    <property type="entry name" value="DNA_primase_core_N_sf"/>
</dbReference>
<dbReference type="SMART" id="SM00493">
    <property type="entry name" value="TOPRIM"/>
    <property type="match status" value="1"/>
</dbReference>
<dbReference type="FunFam" id="3.90.980.10:FF:000001">
    <property type="entry name" value="DNA primase"/>
    <property type="match status" value="1"/>
</dbReference>
<dbReference type="Gene3D" id="3.40.1360.10">
    <property type="match status" value="1"/>
</dbReference>
<evidence type="ECO:0000256" key="10">
    <source>
        <dbReference type="ARBA" id="ARBA00023125"/>
    </source>
</evidence>
<dbReference type="GO" id="GO:0003678">
    <property type="term" value="F:DNA helicase activity"/>
    <property type="evidence" value="ECO:0007669"/>
    <property type="project" value="InterPro"/>
</dbReference>
<reference evidence="17 18" key="1">
    <citation type="submission" date="2017-05" db="EMBL/GenBank/DDBJ databases">
        <title>Butyricicoccus porcorum sp. nov. a butyrate-producing bacterium from the swine intestinal tract.</title>
        <authorList>
            <person name="Trachsel J."/>
            <person name="Humphrey S."/>
            <person name="Allen H.K."/>
        </authorList>
    </citation>
    <scope>NUCLEOTIDE SEQUENCE [LARGE SCALE GENOMIC DNA]</scope>
    <source>
        <strain evidence="17">BB10</strain>
    </source>
</reference>
<dbReference type="PANTHER" id="PTHR30313">
    <property type="entry name" value="DNA PRIMASE"/>
    <property type="match status" value="1"/>
</dbReference>
<evidence type="ECO:0000256" key="1">
    <source>
        <dbReference type="ARBA" id="ARBA00022478"/>
    </source>
</evidence>
<dbReference type="GO" id="GO:0003677">
    <property type="term" value="F:DNA binding"/>
    <property type="evidence" value="ECO:0007669"/>
    <property type="project" value="UniProtKB-KW"/>
</dbReference>
<dbReference type="SUPFAM" id="SSF56731">
    <property type="entry name" value="DNA primase core"/>
    <property type="match status" value="1"/>
</dbReference>
<dbReference type="GO" id="GO:0003899">
    <property type="term" value="F:DNA-directed RNA polymerase activity"/>
    <property type="evidence" value="ECO:0007669"/>
    <property type="project" value="UniProtKB-UniRule"/>
</dbReference>
<dbReference type="GO" id="GO:0005524">
    <property type="term" value="F:ATP binding"/>
    <property type="evidence" value="ECO:0007669"/>
    <property type="project" value="InterPro"/>
</dbReference>
<keyword evidence="8 12" id="KW-0862">Zinc</keyword>
<dbReference type="Pfam" id="PF00772">
    <property type="entry name" value="DnaB"/>
    <property type="match status" value="1"/>
</dbReference>
<dbReference type="HAMAP" id="MF_00974">
    <property type="entry name" value="DNA_primase_DnaG"/>
    <property type="match status" value="1"/>
</dbReference>
<keyword evidence="18" id="KW-1185">Reference proteome</keyword>
<name>A0A252F0V0_9FIRM</name>
<evidence type="ECO:0000256" key="14">
    <source>
        <dbReference type="PIRSR" id="PIRSR002811-1"/>
    </source>
</evidence>
<evidence type="ECO:0000256" key="13">
    <source>
        <dbReference type="PIRNR" id="PIRNR002811"/>
    </source>
</evidence>
<dbReference type="PIRSF" id="PIRSF002811">
    <property type="entry name" value="DnaG"/>
    <property type="match status" value="1"/>
</dbReference>
<comment type="cofactor">
    <cofactor evidence="12 13 14">
        <name>Zn(2+)</name>
        <dbReference type="ChEBI" id="CHEBI:29105"/>
    </cofactor>
    <text evidence="12 13 14">Binds 1 zinc ion per monomer.</text>
</comment>
<keyword evidence="9" id="KW-0460">Magnesium</keyword>
<dbReference type="GO" id="GO:1990077">
    <property type="term" value="C:primosome complex"/>
    <property type="evidence" value="ECO:0007669"/>
    <property type="project" value="UniProtKB-KW"/>
</dbReference>
<evidence type="ECO:0000259" key="16">
    <source>
        <dbReference type="PROSITE" id="PS50880"/>
    </source>
</evidence>
<dbReference type="AlphaFoldDB" id="A0A252F0V0"/>
<evidence type="ECO:0000256" key="3">
    <source>
        <dbReference type="ARBA" id="ARBA00022679"/>
    </source>
</evidence>
<dbReference type="InterPro" id="IPR050219">
    <property type="entry name" value="DnaG_primase"/>
</dbReference>
<dbReference type="InterPro" id="IPR002694">
    <property type="entry name" value="Znf_CHC2"/>
</dbReference>
<gene>
    <name evidence="12" type="primary">dnaG</name>
    <name evidence="17" type="ORF">CBW42_13545</name>
</gene>
<dbReference type="Gene3D" id="1.10.860.10">
    <property type="entry name" value="DNAb Helicase, Chain A"/>
    <property type="match status" value="1"/>
</dbReference>
<proteinExistence type="inferred from homology"/>
<evidence type="ECO:0000256" key="6">
    <source>
        <dbReference type="ARBA" id="ARBA00022723"/>
    </source>
</evidence>
<evidence type="ECO:0000256" key="5">
    <source>
        <dbReference type="ARBA" id="ARBA00022705"/>
    </source>
</evidence>
<keyword evidence="10 12" id="KW-0238">DNA-binding</keyword>
<dbReference type="SUPFAM" id="SSF57783">
    <property type="entry name" value="Zinc beta-ribbon"/>
    <property type="match status" value="1"/>
</dbReference>
<evidence type="ECO:0000256" key="15">
    <source>
        <dbReference type="SAM" id="MobiDB-lite"/>
    </source>
</evidence>
<dbReference type="InterPro" id="IPR036977">
    <property type="entry name" value="DNA_primase_Znf_CHC2"/>
</dbReference>
<comment type="catalytic activity">
    <reaction evidence="12">
        <text>ssDNA + n NTP = ssDNA/pppN(pN)n-1 hybrid + (n-1) diphosphate.</text>
        <dbReference type="EC" id="2.7.7.101"/>
    </reaction>
</comment>
<dbReference type="SMART" id="SM00400">
    <property type="entry name" value="ZnF_CHCC"/>
    <property type="match status" value="1"/>
</dbReference>
<dbReference type="FunFam" id="3.40.1360.10:FF:000002">
    <property type="entry name" value="DNA primase"/>
    <property type="match status" value="1"/>
</dbReference>
<dbReference type="InterPro" id="IPR019475">
    <property type="entry name" value="DNA_primase_DnaB-bd"/>
</dbReference>
<evidence type="ECO:0000256" key="7">
    <source>
        <dbReference type="ARBA" id="ARBA00022771"/>
    </source>
</evidence>
<dbReference type="Pfam" id="PF08275">
    <property type="entry name" value="DNAG_N"/>
    <property type="match status" value="1"/>
</dbReference>
<dbReference type="Pfam" id="PF13155">
    <property type="entry name" value="Toprim_2"/>
    <property type="match status" value="1"/>
</dbReference>
<evidence type="ECO:0000256" key="2">
    <source>
        <dbReference type="ARBA" id="ARBA00022515"/>
    </source>
</evidence>
<dbReference type="InterPro" id="IPR013264">
    <property type="entry name" value="DNAG_N"/>
</dbReference>
<comment type="domain">
    <text evidence="12">Contains an N-terminal zinc-binding domain, a central core domain that contains the primase activity, and a C-terminal DnaB-binding domain.</text>
</comment>
<keyword evidence="1 12" id="KW-0240">DNA-directed RNA polymerase</keyword>
<keyword evidence="11 12" id="KW-0804">Transcription</keyword>
<keyword evidence="4 12" id="KW-0548">Nucleotidyltransferase</keyword>
<comment type="caution">
    <text evidence="17">The sequence shown here is derived from an EMBL/GenBank/DDBJ whole genome shotgun (WGS) entry which is preliminary data.</text>
</comment>
<accession>A0A252F0V0</accession>
<dbReference type="EMBL" id="NHOC01000020">
    <property type="protein sequence ID" value="OUM19349.1"/>
    <property type="molecule type" value="Genomic_DNA"/>
</dbReference>
<evidence type="ECO:0000256" key="4">
    <source>
        <dbReference type="ARBA" id="ARBA00022695"/>
    </source>
</evidence>
<evidence type="ECO:0000256" key="11">
    <source>
        <dbReference type="ARBA" id="ARBA00023163"/>
    </source>
</evidence>
<feature type="region of interest" description="Disordered" evidence="15">
    <location>
        <begin position="561"/>
        <end position="589"/>
    </location>
</feature>
<dbReference type="InterPro" id="IPR036185">
    <property type="entry name" value="DNA_heli_DnaB-like_N_sf"/>
</dbReference>
<dbReference type="Pfam" id="PF10410">
    <property type="entry name" value="DnaB_bind"/>
    <property type="match status" value="1"/>
</dbReference>
<dbReference type="NCBIfam" id="TIGR01391">
    <property type="entry name" value="dnaG"/>
    <property type="match status" value="1"/>
</dbReference>
<dbReference type="InterPro" id="IPR030846">
    <property type="entry name" value="DnaG_bac"/>
</dbReference>
<evidence type="ECO:0000256" key="8">
    <source>
        <dbReference type="ARBA" id="ARBA00022833"/>
    </source>
</evidence>
<dbReference type="FunFam" id="3.90.580.10:FF:000001">
    <property type="entry name" value="DNA primase"/>
    <property type="match status" value="1"/>
</dbReference>